<name>A0AAV6TTZ6_9ARAC</name>
<feature type="domain" description="GH18" evidence="1">
    <location>
        <begin position="50"/>
        <end position="251"/>
    </location>
</feature>
<dbReference type="Gene3D" id="3.20.20.80">
    <property type="entry name" value="Glycosidases"/>
    <property type="match status" value="1"/>
</dbReference>
<evidence type="ECO:0000259" key="1">
    <source>
        <dbReference type="PROSITE" id="PS51910"/>
    </source>
</evidence>
<dbReference type="InterPro" id="IPR017853">
    <property type="entry name" value="GH"/>
</dbReference>
<accession>A0AAV6TTZ6</accession>
<dbReference type="PANTHER" id="PTHR11177">
    <property type="entry name" value="CHITINASE"/>
    <property type="match status" value="1"/>
</dbReference>
<dbReference type="GO" id="GO:0004568">
    <property type="term" value="F:chitinase activity"/>
    <property type="evidence" value="ECO:0007669"/>
    <property type="project" value="TreeGrafter"/>
</dbReference>
<gene>
    <name evidence="2" type="ORF">JTE90_006941</name>
</gene>
<dbReference type="PROSITE" id="PS51910">
    <property type="entry name" value="GH18_2"/>
    <property type="match status" value="1"/>
</dbReference>
<dbReference type="SUPFAM" id="SSF51445">
    <property type="entry name" value="(Trans)glycosidases"/>
    <property type="match status" value="1"/>
</dbReference>
<dbReference type="SMART" id="SM00636">
    <property type="entry name" value="Glyco_18"/>
    <property type="match status" value="1"/>
</dbReference>
<reference evidence="2 3" key="1">
    <citation type="journal article" date="2022" name="Nat. Ecol. Evol.">
        <title>A masculinizing supergene underlies an exaggerated male reproductive morph in a spider.</title>
        <authorList>
            <person name="Hendrickx F."/>
            <person name="De Corte Z."/>
            <person name="Sonet G."/>
            <person name="Van Belleghem S.M."/>
            <person name="Kostlbacher S."/>
            <person name="Vangestel C."/>
        </authorList>
    </citation>
    <scope>NUCLEOTIDE SEQUENCE [LARGE SCALE GENOMIC DNA]</scope>
    <source>
        <strain evidence="2">W744_W776</strain>
    </source>
</reference>
<dbReference type="InterPro" id="IPR001223">
    <property type="entry name" value="Glyco_hydro18_cat"/>
</dbReference>
<keyword evidence="3" id="KW-1185">Reference proteome</keyword>
<evidence type="ECO:0000313" key="3">
    <source>
        <dbReference type="Proteomes" id="UP000827092"/>
    </source>
</evidence>
<dbReference type="InterPro" id="IPR050314">
    <property type="entry name" value="Glycosyl_Hydrlase_18"/>
</dbReference>
<dbReference type="GO" id="GO:0008061">
    <property type="term" value="F:chitin binding"/>
    <property type="evidence" value="ECO:0007669"/>
    <property type="project" value="InterPro"/>
</dbReference>
<comment type="caution">
    <text evidence="2">The sequence shown here is derived from an EMBL/GenBank/DDBJ whole genome shotgun (WGS) entry which is preliminary data.</text>
</comment>
<organism evidence="2 3">
    <name type="scientific">Oedothorax gibbosus</name>
    <dbReference type="NCBI Taxonomy" id="931172"/>
    <lineage>
        <taxon>Eukaryota</taxon>
        <taxon>Metazoa</taxon>
        <taxon>Ecdysozoa</taxon>
        <taxon>Arthropoda</taxon>
        <taxon>Chelicerata</taxon>
        <taxon>Arachnida</taxon>
        <taxon>Araneae</taxon>
        <taxon>Araneomorphae</taxon>
        <taxon>Entelegynae</taxon>
        <taxon>Araneoidea</taxon>
        <taxon>Linyphiidae</taxon>
        <taxon>Erigoninae</taxon>
        <taxon>Oedothorax</taxon>
    </lineage>
</organism>
<dbReference type="Proteomes" id="UP000827092">
    <property type="component" value="Unassembled WGS sequence"/>
</dbReference>
<dbReference type="EMBL" id="JAFNEN010001081">
    <property type="protein sequence ID" value="KAG8175068.1"/>
    <property type="molecule type" value="Genomic_DNA"/>
</dbReference>
<dbReference type="GO" id="GO:0005576">
    <property type="term" value="C:extracellular region"/>
    <property type="evidence" value="ECO:0007669"/>
    <property type="project" value="TreeGrafter"/>
</dbReference>
<dbReference type="InterPro" id="IPR011583">
    <property type="entry name" value="Chitinase_II/V-like_cat"/>
</dbReference>
<evidence type="ECO:0000313" key="2">
    <source>
        <dbReference type="EMBL" id="KAG8175068.1"/>
    </source>
</evidence>
<sequence>MCFLAFLSPYSHCKVYSSETVKTSALLGSATSLISTAKNVYSSGDGLPEYKVVCYFSSWSHSRKGRGKFEISNIDANLCTHIIYVYATHRDNQIVDREHFRDLEGLGNLDGYKHFNDLKLKNPKLKTLISIWGSAESFSRMASDVGNRTRFVESVAPFLQKRSTHGLEIKWVNGGNPEDKRNFVILLQELKTNLKAQGLLLTAAVPEEKLVIDRGYDILALSKELDFINLNTYIGYTWILQEGNWNANSSF</sequence>
<dbReference type="GO" id="GO:0006032">
    <property type="term" value="P:chitin catabolic process"/>
    <property type="evidence" value="ECO:0007669"/>
    <property type="project" value="TreeGrafter"/>
</dbReference>
<protein>
    <recommendedName>
        <fullName evidence="1">GH18 domain-containing protein</fullName>
    </recommendedName>
</protein>
<dbReference type="PANTHER" id="PTHR11177:SF317">
    <property type="entry name" value="CHITINASE 12-RELATED"/>
    <property type="match status" value="1"/>
</dbReference>
<dbReference type="Pfam" id="PF00704">
    <property type="entry name" value="Glyco_hydro_18"/>
    <property type="match status" value="1"/>
</dbReference>
<proteinExistence type="predicted"/>
<dbReference type="AlphaFoldDB" id="A0AAV6TTZ6"/>
<dbReference type="GO" id="GO:0005975">
    <property type="term" value="P:carbohydrate metabolic process"/>
    <property type="evidence" value="ECO:0007669"/>
    <property type="project" value="InterPro"/>
</dbReference>